<keyword evidence="3" id="KW-1134">Transmembrane beta strand</keyword>
<dbReference type="PANTHER" id="PTHR35093:SF8">
    <property type="entry name" value="OUTER MEMBRANE PROTEIN NMB0088-RELATED"/>
    <property type="match status" value="1"/>
</dbReference>
<name>A0A0P9RE69_PSESG</name>
<reference evidence="10 11" key="1">
    <citation type="submission" date="2018-08" db="EMBL/GenBank/DDBJ databases">
        <title>Recombination of ecologically and evolutionarily significant loci maintains genetic cohesion in the Pseudomonas syringae species complex.</title>
        <authorList>
            <person name="Dillon M."/>
            <person name="Thakur S."/>
            <person name="Almeida R.N.D."/>
            <person name="Weir B.S."/>
            <person name="Guttman D.S."/>
        </authorList>
    </citation>
    <scope>NUCLEOTIDE SEQUENCE [LARGE SCALE GENOMIC DNA]</scope>
    <source>
        <strain evidence="9 10">ICMP 4182</strain>
        <strain evidence="8 11">ICMP 6372</strain>
    </source>
</reference>
<protein>
    <submittedName>
        <fullName evidence="9">Outer membrane protein</fullName>
    </submittedName>
</protein>
<comment type="subcellular location">
    <subcellularLocation>
        <location evidence="1">Cell outer membrane</location>
        <topology evidence="1">Multi-pass membrane protein</topology>
    </subcellularLocation>
</comment>
<dbReference type="Pfam" id="PF03349">
    <property type="entry name" value="Toluene_X"/>
    <property type="match status" value="1"/>
</dbReference>
<evidence type="ECO:0000256" key="5">
    <source>
        <dbReference type="ARBA" id="ARBA00022729"/>
    </source>
</evidence>
<dbReference type="GO" id="GO:0009279">
    <property type="term" value="C:cell outer membrane"/>
    <property type="evidence" value="ECO:0007669"/>
    <property type="project" value="UniProtKB-SubCell"/>
</dbReference>
<dbReference type="AlphaFoldDB" id="A0A0P9RE69"/>
<proteinExistence type="inferred from homology"/>
<comment type="caution">
    <text evidence="9">The sequence shown here is derived from an EMBL/GenBank/DDBJ whole genome shotgun (WGS) entry which is preliminary data.</text>
</comment>
<comment type="similarity">
    <text evidence="2">Belongs to the OmpP1/FadL family.</text>
</comment>
<accession>A0A0P9RE69</accession>
<dbReference type="Proteomes" id="UP000272471">
    <property type="component" value="Unassembled WGS sequence"/>
</dbReference>
<evidence type="ECO:0000256" key="7">
    <source>
        <dbReference type="ARBA" id="ARBA00023237"/>
    </source>
</evidence>
<dbReference type="PANTHER" id="PTHR35093">
    <property type="entry name" value="OUTER MEMBRANE PROTEIN NMB0088-RELATED"/>
    <property type="match status" value="1"/>
</dbReference>
<dbReference type="EMBL" id="RBQX01000202">
    <property type="protein sequence ID" value="RMQ13846.1"/>
    <property type="molecule type" value="Genomic_DNA"/>
</dbReference>
<organism evidence="9 10">
    <name type="scientific">Pseudomonas savastanoi pv. glycinea</name>
    <name type="common">Pseudomonas syringae pv. glycinea</name>
    <dbReference type="NCBI Taxonomy" id="318"/>
    <lineage>
        <taxon>Bacteria</taxon>
        <taxon>Pseudomonadati</taxon>
        <taxon>Pseudomonadota</taxon>
        <taxon>Gammaproteobacteria</taxon>
        <taxon>Pseudomonadales</taxon>
        <taxon>Pseudomonadaceae</taxon>
        <taxon>Pseudomonas</taxon>
    </lineage>
</organism>
<evidence type="ECO:0000313" key="8">
    <source>
        <dbReference type="EMBL" id="RMO36320.1"/>
    </source>
</evidence>
<evidence type="ECO:0000313" key="10">
    <source>
        <dbReference type="Proteomes" id="UP000272471"/>
    </source>
</evidence>
<evidence type="ECO:0000256" key="3">
    <source>
        <dbReference type="ARBA" id="ARBA00022452"/>
    </source>
</evidence>
<keyword evidence="5" id="KW-0732">Signal</keyword>
<evidence type="ECO:0000313" key="9">
    <source>
        <dbReference type="EMBL" id="RMQ13846.1"/>
    </source>
</evidence>
<keyword evidence="6" id="KW-0472">Membrane</keyword>
<dbReference type="GO" id="GO:0015483">
    <property type="term" value="F:long-chain fatty acid transporting porin activity"/>
    <property type="evidence" value="ECO:0007669"/>
    <property type="project" value="TreeGrafter"/>
</dbReference>
<evidence type="ECO:0000256" key="2">
    <source>
        <dbReference type="ARBA" id="ARBA00008163"/>
    </source>
</evidence>
<keyword evidence="4" id="KW-0812">Transmembrane</keyword>
<evidence type="ECO:0000256" key="1">
    <source>
        <dbReference type="ARBA" id="ARBA00004571"/>
    </source>
</evidence>
<dbReference type="Proteomes" id="UP000273536">
    <property type="component" value="Unassembled WGS sequence"/>
</dbReference>
<gene>
    <name evidence="9" type="ORF">ALQ11_04953</name>
    <name evidence="8" type="ORF">ALQ42_04347</name>
</gene>
<dbReference type="SUPFAM" id="SSF56935">
    <property type="entry name" value="Porins"/>
    <property type="match status" value="1"/>
</dbReference>
<sequence>MQEVIVPYLIVAYIKYCVPRLQLFNEFNALVNVKDLPTRCVLVHVYYRDPIFALIKSQVCQRMECLKTLCRCMQAVSPSNGLTGPPLLRALNTMHKTTLGFTVAMISTHLYAGGFALNEQGISGMGTAFAGRASAAEDAGTVYGNPAGMARLAGQQVTGGATFIDASTDISQASGRSSGSNDGDMVPFKAIPFGFYTRRLNEHWAIGLGAYVPFGLATDYERGFQGRAFASKSDAKVLTLQPTLSYAFNDRVSVGFGPTINQFAGSLESDLTLNPAIADSNVKVKGKDVALGFNIGVLASLTDTTQAGLTYHSKVRYDLDCHTEVATGAGTPAQLLSSNRYDCSLQVDTPESYELSVTQKLTDAWTLYAGTTWTRWSRMKDLSFSTENISPARGGILAASLSGAIAGGLDWHDTWAYALGTSYRLDSHWSLRTGIRLDQSPTSNTNRSPRTPTGDRTIFSVGAGYDVSKELTLDVAYAYLKEESVDVSRANALASYSARYQNRASFLGVGATYRF</sequence>
<evidence type="ECO:0000313" key="11">
    <source>
        <dbReference type="Proteomes" id="UP000273536"/>
    </source>
</evidence>
<dbReference type="EMBL" id="RBPS01000194">
    <property type="protein sequence ID" value="RMO36320.1"/>
    <property type="molecule type" value="Genomic_DNA"/>
</dbReference>
<evidence type="ECO:0000256" key="6">
    <source>
        <dbReference type="ARBA" id="ARBA00023136"/>
    </source>
</evidence>
<keyword evidence="7" id="KW-0998">Cell outer membrane</keyword>
<evidence type="ECO:0000256" key="4">
    <source>
        <dbReference type="ARBA" id="ARBA00022692"/>
    </source>
</evidence>
<dbReference type="InterPro" id="IPR005017">
    <property type="entry name" value="OMPP1/FadL/TodX"/>
</dbReference>
<dbReference type="Gene3D" id="2.40.160.60">
    <property type="entry name" value="Outer membrane protein transport protein (OMPP1/FadL/TodX)"/>
    <property type="match status" value="1"/>
</dbReference>